<sequence>MPTADTDEQMDAGAEGANVDGGDDVAADVDADGLFVQPLARSLSLSVSPSSPLILRSPRFPYRLVLLCARPSRDPQGSERRQFITYEMAQVIFLASGPE</sequence>
<organism evidence="2">
    <name type="scientific">Pseudictyota dubia</name>
    <dbReference type="NCBI Taxonomy" id="2749911"/>
    <lineage>
        <taxon>Eukaryota</taxon>
        <taxon>Sar</taxon>
        <taxon>Stramenopiles</taxon>
        <taxon>Ochrophyta</taxon>
        <taxon>Bacillariophyta</taxon>
        <taxon>Mediophyceae</taxon>
        <taxon>Biddulphiophycidae</taxon>
        <taxon>Eupodiscales</taxon>
        <taxon>Odontellaceae</taxon>
        <taxon>Pseudictyota</taxon>
    </lineage>
</organism>
<feature type="compositionally biased region" description="Low complexity" evidence="1">
    <location>
        <begin position="11"/>
        <end position="20"/>
    </location>
</feature>
<name>A0A7R9VH53_9STRA</name>
<evidence type="ECO:0000313" key="2">
    <source>
        <dbReference type="EMBL" id="CAD8293950.1"/>
    </source>
</evidence>
<protein>
    <submittedName>
        <fullName evidence="2">Uncharacterized protein</fullName>
    </submittedName>
</protein>
<proteinExistence type="predicted"/>
<gene>
    <name evidence="2" type="ORF">TDUB1175_LOCUS1707</name>
</gene>
<feature type="region of interest" description="Disordered" evidence="1">
    <location>
        <begin position="1"/>
        <end position="25"/>
    </location>
</feature>
<evidence type="ECO:0000256" key="1">
    <source>
        <dbReference type="SAM" id="MobiDB-lite"/>
    </source>
</evidence>
<accession>A0A7R9VH53</accession>
<reference evidence="2" key="1">
    <citation type="submission" date="2021-01" db="EMBL/GenBank/DDBJ databases">
        <authorList>
            <person name="Corre E."/>
            <person name="Pelletier E."/>
            <person name="Niang G."/>
            <person name="Scheremetjew M."/>
            <person name="Finn R."/>
            <person name="Kale V."/>
            <person name="Holt S."/>
            <person name="Cochrane G."/>
            <person name="Meng A."/>
            <person name="Brown T."/>
            <person name="Cohen L."/>
        </authorList>
    </citation>
    <scope>NUCLEOTIDE SEQUENCE</scope>
    <source>
        <strain evidence="2">CCMP147</strain>
    </source>
</reference>
<dbReference type="AlphaFoldDB" id="A0A7R9VH53"/>
<feature type="compositionally biased region" description="Acidic residues" evidence="1">
    <location>
        <begin position="1"/>
        <end position="10"/>
    </location>
</feature>
<dbReference type="EMBL" id="HBED01003616">
    <property type="protein sequence ID" value="CAD8293950.1"/>
    <property type="molecule type" value="Transcribed_RNA"/>
</dbReference>